<evidence type="ECO:0000313" key="2">
    <source>
        <dbReference type="EMBL" id="VAX26874.1"/>
    </source>
</evidence>
<sequence length="107" mass="12249">MEIKNKPEMDESFRDSIGTVTQKGERIWIFPKKPKGKFYNARTIVSAILLLLFYGLPFVKVNGNPLILLNVLQRKIILFGIPFGPHDFHIFVIAMIIGIISIFLFTV</sequence>
<accession>A0A3B1CSI7</accession>
<keyword evidence="1" id="KW-1133">Transmembrane helix</keyword>
<feature type="transmembrane region" description="Helical" evidence="1">
    <location>
        <begin position="39"/>
        <end position="59"/>
    </location>
</feature>
<dbReference type="AlphaFoldDB" id="A0A3B1CSI7"/>
<evidence type="ECO:0000256" key="1">
    <source>
        <dbReference type="SAM" id="Phobius"/>
    </source>
</evidence>
<name>A0A3B1CSI7_9ZZZZ</name>
<feature type="transmembrane region" description="Helical" evidence="1">
    <location>
        <begin position="88"/>
        <end position="106"/>
    </location>
</feature>
<proteinExistence type="predicted"/>
<protein>
    <submittedName>
        <fullName evidence="2">Type cbb3 cytochrome oxidase biogenesis protein CcoG, involved in Cu oxidation</fullName>
    </submittedName>
</protein>
<dbReference type="EMBL" id="UOGD01000358">
    <property type="protein sequence ID" value="VAX26874.1"/>
    <property type="molecule type" value="Genomic_DNA"/>
</dbReference>
<gene>
    <name evidence="2" type="ORF">MNBD_IGNAVI01-1348</name>
</gene>
<feature type="non-terminal residue" evidence="2">
    <location>
        <position position="107"/>
    </location>
</feature>
<organism evidence="2">
    <name type="scientific">hydrothermal vent metagenome</name>
    <dbReference type="NCBI Taxonomy" id="652676"/>
    <lineage>
        <taxon>unclassified sequences</taxon>
        <taxon>metagenomes</taxon>
        <taxon>ecological metagenomes</taxon>
    </lineage>
</organism>
<keyword evidence="1" id="KW-0812">Transmembrane</keyword>
<reference evidence="2" key="1">
    <citation type="submission" date="2018-06" db="EMBL/GenBank/DDBJ databases">
        <authorList>
            <person name="Zhirakovskaya E."/>
        </authorList>
    </citation>
    <scope>NUCLEOTIDE SEQUENCE</scope>
</reference>
<keyword evidence="1" id="KW-0472">Membrane</keyword>